<evidence type="ECO:0000256" key="3">
    <source>
        <dbReference type="ARBA" id="ARBA00007090"/>
    </source>
</evidence>
<comment type="pathway">
    <text evidence="2">Cell wall biogenesis; peptidoglycan biosynthesis.</text>
</comment>
<evidence type="ECO:0000256" key="6">
    <source>
        <dbReference type="ARBA" id="ARBA00022645"/>
    </source>
</evidence>
<feature type="domain" description="Penicillin-binding protein transpeptidase" evidence="20">
    <location>
        <begin position="422"/>
        <end position="702"/>
    </location>
</feature>
<accession>A0A419S3D1</accession>
<sequence>MFKEIRSKAVRYPLIVIYFIILFLCALELNFLGLFGYSPAKKDIKFPSLNVSSEVYTADSVLIGKYYTENRTPVSFKEINKNLINALVATEDVRFFKHNGVDFFSIFSGIVSTATGDKRGGSTITQQLAKNLYRTRLNKSQGFISKIPLVRTLVSKVKEWLTAYKLEANYSKEEIITMYLNTVPFGNNSYGINTASKHYFNKSVSDINLQESATLVGMLKATSTYNPIKNPENSRKRRNVVLSQMQKYGYITQAQYNSASATPLKLDLGKDVGKNDGDSYLRSAVAKWLDKWCDENDYNLYEDGLKIYTTIDSKLQKYAEEAVHEQMKTLQKRFNNVWGDREPWRDSEGNVIEDFVQKNLDRLPWYKGLVRDYAGNQDSIDAYVNKKKKMTVFSWDGDKEVEFSTVDSIKYYAKILNTGMMTLDPFSGKIKVWVGGNDHTYFKYDHVNQAKRQAGSTFKPFAYLAAIESGIDPCDKFTDKPVTITYQDQGKTEVWEPKNADWHFSYREMSLRWAMAKSVNSITAQITEKVGWDKVVEYAHKCGIESKLQSVPSVSLGPNDVSVFEMVKAYGTFLNQGKRVEPILVEKITDQDGNIIEEFKSKQTEVLSKEIAWLMLYMFRGGMEEPGGTSQALWEWDLWKKNNQIGGKTGTSSDYVDGWYMGITKDLVTGVWVGADDRSVHFTTSETGEGSRTALPIFAKFMEKVYKDPSTGITLGPFPKPEVEITRKYNCPSPRIVVDTTFNDSTLVDSLNLINQPLDDEMIEPQPDAKPNENVIKATDAKKDKTQGTDANKQQPKPAEKEELSRREQRRLERQKAKEEKSKD</sequence>
<comment type="subcellular location">
    <subcellularLocation>
        <location evidence="1">Cell membrane</location>
    </subcellularLocation>
</comment>
<keyword evidence="14" id="KW-0511">Multifunctional enzyme</keyword>
<dbReference type="InterPro" id="IPR036950">
    <property type="entry name" value="PBP_transglycosylase"/>
</dbReference>
<dbReference type="Gene3D" id="1.10.3810.10">
    <property type="entry name" value="Biosynthetic peptidoglycan transglycosylase-like"/>
    <property type="match status" value="1"/>
</dbReference>
<dbReference type="EMBL" id="MBTA01000027">
    <property type="protein sequence ID" value="RKD13794.1"/>
    <property type="molecule type" value="Genomic_DNA"/>
</dbReference>
<evidence type="ECO:0000256" key="15">
    <source>
        <dbReference type="ARBA" id="ARBA00023316"/>
    </source>
</evidence>
<dbReference type="FunFam" id="1.10.3810.10:FF:000001">
    <property type="entry name" value="Penicillin-binding protein 1A"/>
    <property type="match status" value="1"/>
</dbReference>
<evidence type="ECO:0000256" key="4">
    <source>
        <dbReference type="ARBA" id="ARBA00007739"/>
    </source>
</evidence>
<keyword evidence="7" id="KW-0645">Protease</keyword>
<evidence type="ECO:0000256" key="17">
    <source>
        <dbReference type="ARBA" id="ARBA00049902"/>
    </source>
</evidence>
<dbReference type="PANTHER" id="PTHR32282">
    <property type="entry name" value="BINDING PROTEIN TRANSPEPTIDASE, PUTATIVE-RELATED"/>
    <property type="match status" value="1"/>
</dbReference>
<evidence type="ECO:0000256" key="11">
    <source>
        <dbReference type="ARBA" id="ARBA00022960"/>
    </source>
</evidence>
<feature type="domain" description="Glycosyl transferase family 51" evidence="21">
    <location>
        <begin position="63"/>
        <end position="246"/>
    </location>
</feature>
<dbReference type="InterPro" id="IPR050396">
    <property type="entry name" value="Glycosyltr_51/Transpeptidase"/>
</dbReference>
<evidence type="ECO:0000313" key="22">
    <source>
        <dbReference type="EMBL" id="RKD13794.1"/>
    </source>
</evidence>
<keyword evidence="19" id="KW-0812">Transmembrane</keyword>
<dbReference type="GO" id="GO:0030288">
    <property type="term" value="C:outer membrane-bounded periplasmic space"/>
    <property type="evidence" value="ECO:0007669"/>
    <property type="project" value="TreeGrafter"/>
</dbReference>
<evidence type="ECO:0000313" key="23">
    <source>
        <dbReference type="Proteomes" id="UP000283433"/>
    </source>
</evidence>
<keyword evidence="5" id="KW-1003">Cell membrane</keyword>
<proteinExistence type="inferred from homology"/>
<keyword evidence="13 19" id="KW-0472">Membrane</keyword>
<keyword evidence="11" id="KW-0133">Cell shape</keyword>
<dbReference type="RefSeq" id="WP_120182705.1">
    <property type="nucleotide sequence ID" value="NZ_MBTA01000027.1"/>
</dbReference>
<dbReference type="OrthoDB" id="9766909at2"/>
<evidence type="ECO:0000256" key="2">
    <source>
        <dbReference type="ARBA" id="ARBA00004752"/>
    </source>
</evidence>
<dbReference type="SUPFAM" id="SSF53955">
    <property type="entry name" value="Lysozyme-like"/>
    <property type="match status" value="1"/>
</dbReference>
<dbReference type="Pfam" id="PF00912">
    <property type="entry name" value="Transgly"/>
    <property type="match status" value="1"/>
</dbReference>
<dbReference type="SUPFAM" id="SSF56601">
    <property type="entry name" value="beta-lactamase/transpeptidase-like"/>
    <property type="match status" value="1"/>
</dbReference>
<feature type="region of interest" description="Disordered" evidence="18">
    <location>
        <begin position="761"/>
        <end position="824"/>
    </location>
</feature>
<comment type="similarity">
    <text evidence="3">In the C-terminal section; belongs to the transpeptidase family.</text>
</comment>
<gene>
    <name evidence="22" type="ORF">BCY91_09535</name>
</gene>
<comment type="catalytic activity">
    <reaction evidence="16">
        <text>Preferential cleavage: (Ac)2-L-Lys-D-Ala-|-D-Ala. Also transpeptidation of peptidyl-alanyl moieties that are N-acyl substituents of D-alanine.</text>
        <dbReference type="EC" id="3.4.16.4"/>
    </reaction>
</comment>
<evidence type="ECO:0000256" key="9">
    <source>
        <dbReference type="ARBA" id="ARBA00022679"/>
    </source>
</evidence>
<evidence type="ECO:0000256" key="7">
    <source>
        <dbReference type="ARBA" id="ARBA00022670"/>
    </source>
</evidence>
<keyword evidence="8" id="KW-0328">Glycosyltransferase</keyword>
<evidence type="ECO:0000256" key="13">
    <source>
        <dbReference type="ARBA" id="ARBA00023136"/>
    </source>
</evidence>
<dbReference type="PANTHER" id="PTHR32282:SF11">
    <property type="entry name" value="PENICILLIN-BINDING PROTEIN 1B"/>
    <property type="match status" value="1"/>
</dbReference>
<keyword evidence="19" id="KW-1133">Transmembrane helix</keyword>
<dbReference type="Gene3D" id="3.40.710.10">
    <property type="entry name" value="DD-peptidase/beta-lactamase superfamily"/>
    <property type="match status" value="2"/>
</dbReference>
<evidence type="ECO:0000256" key="5">
    <source>
        <dbReference type="ARBA" id="ARBA00022475"/>
    </source>
</evidence>
<evidence type="ECO:0000256" key="1">
    <source>
        <dbReference type="ARBA" id="ARBA00004236"/>
    </source>
</evidence>
<dbReference type="GO" id="GO:0006508">
    <property type="term" value="P:proteolysis"/>
    <property type="evidence" value="ECO:0007669"/>
    <property type="project" value="UniProtKB-KW"/>
</dbReference>
<comment type="similarity">
    <text evidence="4">In the N-terminal section; belongs to the glycosyltransferase 51 family.</text>
</comment>
<reference evidence="22 23" key="1">
    <citation type="submission" date="2016-07" db="EMBL/GenBank/DDBJ databases">
        <title>Genome of Pelobium manganitolerans.</title>
        <authorList>
            <person name="Wu S."/>
            <person name="Wang G."/>
        </authorList>
    </citation>
    <scope>NUCLEOTIDE SEQUENCE [LARGE SCALE GENOMIC DNA]</scope>
    <source>
        <strain evidence="22 23">YS-25</strain>
    </source>
</reference>
<comment type="catalytic activity">
    <reaction evidence="17">
        <text>[GlcNAc-(1-&gt;4)-Mur2Ac(oyl-L-Ala-gamma-D-Glu-L-Lys-D-Ala-D-Ala)](n)-di-trans,octa-cis-undecaprenyl diphosphate + beta-D-GlcNAc-(1-&gt;4)-Mur2Ac(oyl-L-Ala-gamma-D-Glu-L-Lys-D-Ala-D-Ala)-di-trans,octa-cis-undecaprenyl diphosphate = [GlcNAc-(1-&gt;4)-Mur2Ac(oyl-L-Ala-gamma-D-Glu-L-Lys-D-Ala-D-Ala)](n+1)-di-trans,octa-cis-undecaprenyl diphosphate + di-trans,octa-cis-undecaprenyl diphosphate + H(+)</text>
        <dbReference type="Rhea" id="RHEA:23708"/>
        <dbReference type="Rhea" id="RHEA-COMP:9602"/>
        <dbReference type="Rhea" id="RHEA-COMP:9603"/>
        <dbReference type="ChEBI" id="CHEBI:15378"/>
        <dbReference type="ChEBI" id="CHEBI:58405"/>
        <dbReference type="ChEBI" id="CHEBI:60033"/>
        <dbReference type="ChEBI" id="CHEBI:78435"/>
        <dbReference type="EC" id="2.4.99.28"/>
    </reaction>
</comment>
<dbReference type="InterPro" id="IPR001460">
    <property type="entry name" value="PCN-bd_Tpept"/>
</dbReference>
<dbReference type="GO" id="GO:0008955">
    <property type="term" value="F:peptidoglycan glycosyltransferase activity"/>
    <property type="evidence" value="ECO:0007669"/>
    <property type="project" value="UniProtKB-EC"/>
</dbReference>
<evidence type="ECO:0000256" key="16">
    <source>
        <dbReference type="ARBA" id="ARBA00034000"/>
    </source>
</evidence>
<dbReference type="InterPro" id="IPR012338">
    <property type="entry name" value="Beta-lactam/transpept-like"/>
</dbReference>
<name>A0A419S3D1_9SPHI</name>
<feature type="compositionally biased region" description="Basic and acidic residues" evidence="18">
    <location>
        <begin position="798"/>
        <end position="824"/>
    </location>
</feature>
<evidence type="ECO:0000259" key="20">
    <source>
        <dbReference type="Pfam" id="PF00905"/>
    </source>
</evidence>
<dbReference type="GO" id="GO:0008658">
    <property type="term" value="F:penicillin binding"/>
    <property type="evidence" value="ECO:0007669"/>
    <property type="project" value="InterPro"/>
</dbReference>
<dbReference type="GO" id="GO:0005886">
    <property type="term" value="C:plasma membrane"/>
    <property type="evidence" value="ECO:0007669"/>
    <property type="project" value="UniProtKB-SubCell"/>
</dbReference>
<dbReference type="InterPro" id="IPR001264">
    <property type="entry name" value="Glyco_trans_51"/>
</dbReference>
<protein>
    <submittedName>
        <fullName evidence="22">Transglycosylase</fullName>
    </submittedName>
</protein>
<evidence type="ECO:0000256" key="14">
    <source>
        <dbReference type="ARBA" id="ARBA00023268"/>
    </source>
</evidence>
<evidence type="ECO:0000259" key="21">
    <source>
        <dbReference type="Pfam" id="PF00912"/>
    </source>
</evidence>
<organism evidence="22 23">
    <name type="scientific">Pelobium manganitolerans</name>
    <dbReference type="NCBI Taxonomy" id="1842495"/>
    <lineage>
        <taxon>Bacteria</taxon>
        <taxon>Pseudomonadati</taxon>
        <taxon>Bacteroidota</taxon>
        <taxon>Sphingobacteriia</taxon>
        <taxon>Sphingobacteriales</taxon>
        <taxon>Sphingobacteriaceae</taxon>
        <taxon>Pelobium</taxon>
    </lineage>
</organism>
<evidence type="ECO:0000256" key="8">
    <source>
        <dbReference type="ARBA" id="ARBA00022676"/>
    </source>
</evidence>
<dbReference type="GO" id="GO:0009252">
    <property type="term" value="P:peptidoglycan biosynthetic process"/>
    <property type="evidence" value="ECO:0007669"/>
    <property type="project" value="UniProtKB-KW"/>
</dbReference>
<dbReference type="GO" id="GO:0071555">
    <property type="term" value="P:cell wall organization"/>
    <property type="evidence" value="ECO:0007669"/>
    <property type="project" value="UniProtKB-KW"/>
</dbReference>
<keyword evidence="12" id="KW-0573">Peptidoglycan synthesis</keyword>
<dbReference type="InterPro" id="IPR023346">
    <property type="entry name" value="Lysozyme-like_dom_sf"/>
</dbReference>
<dbReference type="GO" id="GO:0009002">
    <property type="term" value="F:serine-type D-Ala-D-Ala carboxypeptidase activity"/>
    <property type="evidence" value="ECO:0007669"/>
    <property type="project" value="UniProtKB-EC"/>
</dbReference>
<dbReference type="AlphaFoldDB" id="A0A419S3D1"/>
<keyword evidence="15" id="KW-0961">Cell wall biogenesis/degradation</keyword>
<dbReference type="Proteomes" id="UP000283433">
    <property type="component" value="Unassembled WGS sequence"/>
</dbReference>
<comment type="caution">
    <text evidence="22">The sequence shown here is derived from an EMBL/GenBank/DDBJ whole genome shotgun (WGS) entry which is preliminary data.</text>
</comment>
<keyword evidence="6" id="KW-0121">Carboxypeptidase</keyword>
<feature type="transmembrane region" description="Helical" evidence="19">
    <location>
        <begin position="12"/>
        <end position="37"/>
    </location>
</feature>
<keyword evidence="10" id="KW-0378">Hydrolase</keyword>
<keyword evidence="9" id="KW-0808">Transferase</keyword>
<dbReference type="GO" id="GO:0008360">
    <property type="term" value="P:regulation of cell shape"/>
    <property type="evidence" value="ECO:0007669"/>
    <property type="project" value="UniProtKB-KW"/>
</dbReference>
<keyword evidence="23" id="KW-1185">Reference proteome</keyword>
<evidence type="ECO:0000256" key="10">
    <source>
        <dbReference type="ARBA" id="ARBA00022801"/>
    </source>
</evidence>
<dbReference type="Pfam" id="PF00905">
    <property type="entry name" value="Transpeptidase"/>
    <property type="match status" value="1"/>
</dbReference>
<evidence type="ECO:0000256" key="18">
    <source>
        <dbReference type="SAM" id="MobiDB-lite"/>
    </source>
</evidence>
<evidence type="ECO:0000256" key="12">
    <source>
        <dbReference type="ARBA" id="ARBA00022984"/>
    </source>
</evidence>
<evidence type="ECO:0000256" key="19">
    <source>
        <dbReference type="SAM" id="Phobius"/>
    </source>
</evidence>